<proteinExistence type="predicted"/>
<dbReference type="Proteomes" id="UP000266841">
    <property type="component" value="Unassembled WGS sequence"/>
</dbReference>
<keyword evidence="2" id="KW-1185">Reference proteome</keyword>
<dbReference type="OrthoDB" id="422728at2759"/>
<gene>
    <name evidence="1" type="ORF">THAOC_25075</name>
</gene>
<evidence type="ECO:0000313" key="1">
    <source>
        <dbReference type="EMBL" id="EJK55213.1"/>
    </source>
</evidence>
<accession>K0RN97</accession>
<reference evidence="1 2" key="1">
    <citation type="journal article" date="2012" name="Genome Biol.">
        <title>Genome and low-iron response of an oceanic diatom adapted to chronic iron limitation.</title>
        <authorList>
            <person name="Lommer M."/>
            <person name="Specht M."/>
            <person name="Roy A.S."/>
            <person name="Kraemer L."/>
            <person name="Andreson R."/>
            <person name="Gutowska M.A."/>
            <person name="Wolf J."/>
            <person name="Bergner S.V."/>
            <person name="Schilhabel M.B."/>
            <person name="Klostermeier U.C."/>
            <person name="Beiko R.G."/>
            <person name="Rosenstiel P."/>
            <person name="Hippler M."/>
            <person name="Laroche J."/>
        </authorList>
    </citation>
    <scope>NUCLEOTIDE SEQUENCE [LARGE SCALE GENOMIC DNA]</scope>
    <source>
        <strain evidence="1 2">CCMP1005</strain>
    </source>
</reference>
<dbReference type="AlphaFoldDB" id="K0RN97"/>
<comment type="caution">
    <text evidence="1">The sequence shown here is derived from an EMBL/GenBank/DDBJ whole genome shotgun (WGS) entry which is preliminary data.</text>
</comment>
<feature type="non-terminal residue" evidence="1">
    <location>
        <position position="36"/>
    </location>
</feature>
<protein>
    <submittedName>
        <fullName evidence="1">Uncharacterized protein</fullName>
    </submittedName>
</protein>
<dbReference type="EMBL" id="AGNL01034540">
    <property type="protein sequence ID" value="EJK55213.1"/>
    <property type="molecule type" value="Genomic_DNA"/>
</dbReference>
<organism evidence="1 2">
    <name type="scientific">Thalassiosira oceanica</name>
    <name type="common">Marine diatom</name>
    <dbReference type="NCBI Taxonomy" id="159749"/>
    <lineage>
        <taxon>Eukaryota</taxon>
        <taxon>Sar</taxon>
        <taxon>Stramenopiles</taxon>
        <taxon>Ochrophyta</taxon>
        <taxon>Bacillariophyta</taxon>
        <taxon>Coscinodiscophyceae</taxon>
        <taxon>Thalassiosirophycidae</taxon>
        <taxon>Thalassiosirales</taxon>
        <taxon>Thalassiosiraceae</taxon>
        <taxon>Thalassiosira</taxon>
    </lineage>
</organism>
<sequence length="36" mass="3902">MWGFGGMMGGGAPLPSRFEEQYHCYSAAVADKAHLE</sequence>
<evidence type="ECO:0000313" key="2">
    <source>
        <dbReference type="Proteomes" id="UP000266841"/>
    </source>
</evidence>
<name>K0RN97_THAOC</name>